<proteinExistence type="predicted"/>
<feature type="domain" description="Ral GTPase-activating protein subunit alpha/beta N-terminal" evidence="1">
    <location>
        <begin position="387"/>
        <end position="449"/>
    </location>
</feature>
<evidence type="ECO:0000259" key="1">
    <source>
        <dbReference type="Pfam" id="PF20412"/>
    </source>
</evidence>
<accession>A0A075B3J9</accession>
<dbReference type="Proteomes" id="UP000030755">
    <property type="component" value="Unassembled WGS sequence"/>
</dbReference>
<evidence type="ECO:0000313" key="2">
    <source>
        <dbReference type="EMBL" id="EPZ35433.1"/>
    </source>
</evidence>
<dbReference type="InterPro" id="IPR046859">
    <property type="entry name" value="RGPA/RALGAPB_N"/>
</dbReference>
<protein>
    <recommendedName>
        <fullName evidence="1">Ral GTPase-activating protein subunit alpha/beta N-terminal domain-containing protein</fullName>
    </recommendedName>
</protein>
<evidence type="ECO:0000313" key="3">
    <source>
        <dbReference type="Proteomes" id="UP000030755"/>
    </source>
</evidence>
<gene>
    <name evidence="2" type="ORF">O9G_003692</name>
</gene>
<dbReference type="Pfam" id="PF20412">
    <property type="entry name" value="RALGAPB_N"/>
    <property type="match status" value="1"/>
</dbReference>
<reference evidence="2 3" key="1">
    <citation type="journal article" date="2013" name="Curr. Biol.">
        <title>Shared signatures of parasitism and phylogenomics unite Cryptomycota and microsporidia.</title>
        <authorList>
            <person name="James T.Y."/>
            <person name="Pelin A."/>
            <person name="Bonen L."/>
            <person name="Ahrendt S."/>
            <person name="Sain D."/>
            <person name="Corradi N."/>
            <person name="Stajich J.E."/>
        </authorList>
    </citation>
    <scope>NUCLEOTIDE SEQUENCE [LARGE SCALE GENOMIC DNA]</scope>
    <source>
        <strain evidence="2 3">CSF55</strain>
    </source>
</reference>
<dbReference type="AlphaFoldDB" id="A0A075B3J9"/>
<name>A0A075B3J9_ROZAC</name>
<dbReference type="HOGENOM" id="CLU_471036_0_0_1"/>
<keyword evidence="3" id="KW-1185">Reference proteome</keyword>
<organism evidence="2 3">
    <name type="scientific">Rozella allomycis (strain CSF55)</name>
    <dbReference type="NCBI Taxonomy" id="988480"/>
    <lineage>
        <taxon>Eukaryota</taxon>
        <taxon>Fungi</taxon>
        <taxon>Fungi incertae sedis</taxon>
        <taxon>Cryptomycota</taxon>
        <taxon>Cryptomycota incertae sedis</taxon>
        <taxon>Rozella</taxon>
    </lineage>
</organism>
<sequence length="579" mass="67389">METTSLVEMEQFYKENEQLIFSLCIESYLLRYEKLKKTKETKTTIISSKDFSEVLKLFKVLQLWVNFCLQLVNDSVYSAVDDWFSQLENVLRQLLTYKGHVKIRTSGLQIIMSVLKTCGEKTPKNLSDLFMSSLYQIVGDEPFIPAISHENLETDMKTSLEDIFEFLCNESMDDQSLEYIFSFIKLLMNKAFNDKNDSSIKEVFVKYFIGWIFHDEKEFINKHTQFFGDGISNGVSINMLAKLMEGSMEELHRVVYYGLSCPFSKIDAIEIVINFLEILCNKELEYLRIRTCFGEYCHREDMKQDIMLNEAEQGNLRNELNDSGDNVKELFNSCLRTYLGYVFQIFDGRPSKGLTKEQLKSYKKAFSFIHSIFVESHLIPSNKYSIITDPTQADEICDILIHTVYGVWIRSGILNDEIWSFLNRSVVQVTKWHAVVSQWKKSILYLTRRYFIDEFEVDFVSLYMQFNAGKKNSMVPSMSQEFSNSDGIVSLKGLFASCVESLDDVEENLFRDFNIKVTDTLWFKVYNLIGNINDIQRPEIHSESLSCIASLVEILLFLKKHNYRLYFAITVTGLNHGKL</sequence>
<dbReference type="EMBL" id="KE560841">
    <property type="protein sequence ID" value="EPZ35433.1"/>
    <property type="molecule type" value="Genomic_DNA"/>
</dbReference>